<dbReference type="RefSeq" id="WP_345538154.1">
    <property type="nucleotide sequence ID" value="NZ_BAABGJ010000021.1"/>
</dbReference>
<dbReference type="EMBL" id="BAABGJ010000021">
    <property type="protein sequence ID" value="GAA4342663.1"/>
    <property type="molecule type" value="Genomic_DNA"/>
</dbReference>
<dbReference type="SUPFAM" id="SSF52540">
    <property type="entry name" value="P-loop containing nucleoside triphosphate hydrolases"/>
    <property type="match status" value="1"/>
</dbReference>
<gene>
    <name evidence="4" type="ORF">GCM10023165_24500</name>
</gene>
<sequence>MPVLHLIAGPNGAGKSTLYRYLIQPRYPRLPFINADLYERERLGHVRNALRRSEAARAWADAQRAAHLEGGLPFVSETVFSHPSKLALLADARTRGFDVALYIVCLDDPRRLLDRVQQRVLEGGHGVPADKILARYPRTLENLRLALAEVPLAMLFDAAEVEAGGPHLVASVVNGQVQPHGPWMPAWVRRLLGPGAAA</sequence>
<accession>A0ABP8HQG4</accession>
<evidence type="ECO:0000256" key="1">
    <source>
        <dbReference type="ARBA" id="ARBA00022741"/>
    </source>
</evidence>
<dbReference type="PANTHER" id="PTHR39206:SF1">
    <property type="entry name" value="SLL8004 PROTEIN"/>
    <property type="match status" value="1"/>
</dbReference>
<evidence type="ECO:0000313" key="5">
    <source>
        <dbReference type="Proteomes" id="UP001500975"/>
    </source>
</evidence>
<evidence type="ECO:0000256" key="2">
    <source>
        <dbReference type="ARBA" id="ARBA00022840"/>
    </source>
</evidence>
<dbReference type="Pfam" id="PF06414">
    <property type="entry name" value="Zeta_toxin"/>
    <property type="match status" value="1"/>
</dbReference>
<organism evidence="4 5">
    <name type="scientific">Variovorax defluvii</name>
    <dbReference type="NCBI Taxonomy" id="913761"/>
    <lineage>
        <taxon>Bacteria</taxon>
        <taxon>Pseudomonadati</taxon>
        <taxon>Pseudomonadota</taxon>
        <taxon>Betaproteobacteria</taxon>
        <taxon>Burkholderiales</taxon>
        <taxon>Comamonadaceae</taxon>
        <taxon>Variovorax</taxon>
    </lineage>
</organism>
<feature type="domain" description="Zeta toxin" evidence="3">
    <location>
        <begin position="2"/>
        <end position="144"/>
    </location>
</feature>
<dbReference type="InterPro" id="IPR027417">
    <property type="entry name" value="P-loop_NTPase"/>
</dbReference>
<reference evidence="5" key="1">
    <citation type="journal article" date="2019" name="Int. J. Syst. Evol. Microbiol.">
        <title>The Global Catalogue of Microorganisms (GCM) 10K type strain sequencing project: providing services to taxonomists for standard genome sequencing and annotation.</title>
        <authorList>
            <consortium name="The Broad Institute Genomics Platform"/>
            <consortium name="The Broad Institute Genome Sequencing Center for Infectious Disease"/>
            <person name="Wu L."/>
            <person name="Ma J."/>
        </authorList>
    </citation>
    <scope>NUCLEOTIDE SEQUENCE [LARGE SCALE GENOMIC DNA]</scope>
    <source>
        <strain evidence="5">JCM 17804</strain>
    </source>
</reference>
<keyword evidence="1" id="KW-0547">Nucleotide-binding</keyword>
<keyword evidence="2" id="KW-0067">ATP-binding</keyword>
<evidence type="ECO:0000313" key="4">
    <source>
        <dbReference type="EMBL" id="GAA4342663.1"/>
    </source>
</evidence>
<dbReference type="InterPro" id="IPR010488">
    <property type="entry name" value="Zeta_toxin_domain"/>
</dbReference>
<comment type="caution">
    <text evidence="4">The sequence shown here is derived from an EMBL/GenBank/DDBJ whole genome shotgun (WGS) entry which is preliminary data.</text>
</comment>
<dbReference type="Proteomes" id="UP001500975">
    <property type="component" value="Unassembled WGS sequence"/>
</dbReference>
<dbReference type="PANTHER" id="PTHR39206">
    <property type="entry name" value="SLL8004 PROTEIN"/>
    <property type="match status" value="1"/>
</dbReference>
<evidence type="ECO:0000259" key="3">
    <source>
        <dbReference type="Pfam" id="PF06414"/>
    </source>
</evidence>
<dbReference type="Gene3D" id="3.40.50.300">
    <property type="entry name" value="P-loop containing nucleotide triphosphate hydrolases"/>
    <property type="match status" value="1"/>
</dbReference>
<name>A0ABP8HQG4_9BURK</name>
<protein>
    <submittedName>
        <fullName evidence="4">Zeta toxin family protein</fullName>
    </submittedName>
</protein>
<keyword evidence="5" id="KW-1185">Reference proteome</keyword>
<proteinExistence type="predicted"/>